<organism evidence="2 3">
    <name type="scientific">Spartinivicinus poritis</name>
    <dbReference type="NCBI Taxonomy" id="2994640"/>
    <lineage>
        <taxon>Bacteria</taxon>
        <taxon>Pseudomonadati</taxon>
        <taxon>Pseudomonadota</taxon>
        <taxon>Gammaproteobacteria</taxon>
        <taxon>Oceanospirillales</taxon>
        <taxon>Zooshikellaceae</taxon>
        <taxon>Spartinivicinus</taxon>
    </lineage>
</organism>
<dbReference type="CDD" id="cd05403">
    <property type="entry name" value="NT_KNTase_like"/>
    <property type="match status" value="1"/>
</dbReference>
<dbReference type="Pfam" id="PF18765">
    <property type="entry name" value="Polbeta"/>
    <property type="match status" value="1"/>
</dbReference>
<dbReference type="InterPro" id="IPR043519">
    <property type="entry name" value="NT_sf"/>
</dbReference>
<protein>
    <submittedName>
        <fullName evidence="2">Nucleotidyltransferase domain-containing protein</fullName>
    </submittedName>
</protein>
<sequence>MEKVVQLAIKELQAKYNPHTIILYGSVARNEATDTSDIDIACFCDREDEVKDARIFHGIYLDAWIYPTSALEEVPDTALRFADGIAVVDKQGYGKTYIDKVNKKLAKGVDKISDSDLAHVKAWLNKMLTRAAIDDMEGNYRRTWLQFELLETYFKMRGLWFLGHKNSFSYLESNDPEAYALFRHIYLNPKDHQSLEKLVQYVMGQ</sequence>
<dbReference type="SUPFAM" id="SSF81301">
    <property type="entry name" value="Nucleotidyltransferase"/>
    <property type="match status" value="1"/>
</dbReference>
<keyword evidence="3" id="KW-1185">Reference proteome</keyword>
<evidence type="ECO:0000259" key="1">
    <source>
        <dbReference type="Pfam" id="PF18765"/>
    </source>
</evidence>
<dbReference type="EMBL" id="JAPMOU010000011">
    <property type="protein sequence ID" value="MDE1462417.1"/>
    <property type="molecule type" value="Genomic_DNA"/>
</dbReference>
<dbReference type="Gene3D" id="3.30.460.10">
    <property type="entry name" value="Beta Polymerase, domain 2"/>
    <property type="match status" value="1"/>
</dbReference>
<evidence type="ECO:0000313" key="2">
    <source>
        <dbReference type="EMBL" id="MDE1462417.1"/>
    </source>
</evidence>
<dbReference type="InterPro" id="IPR041633">
    <property type="entry name" value="Polbeta"/>
</dbReference>
<dbReference type="Proteomes" id="UP001528823">
    <property type="component" value="Unassembled WGS sequence"/>
</dbReference>
<name>A0ABT5UA35_9GAMM</name>
<feature type="domain" description="Polymerase beta nucleotidyltransferase" evidence="1">
    <location>
        <begin position="9"/>
        <end position="50"/>
    </location>
</feature>
<proteinExistence type="predicted"/>
<comment type="caution">
    <text evidence="2">The sequence shown here is derived from an EMBL/GenBank/DDBJ whole genome shotgun (WGS) entry which is preliminary data.</text>
</comment>
<reference evidence="2 3" key="1">
    <citation type="submission" date="2022-11" db="EMBL/GenBank/DDBJ databases">
        <title>Spartinivicinus poritis sp. nov., isolated from scleractinian coral Porites lutea.</title>
        <authorList>
            <person name="Zhang G."/>
            <person name="Cai L."/>
            <person name="Wei Q."/>
        </authorList>
    </citation>
    <scope>NUCLEOTIDE SEQUENCE [LARGE SCALE GENOMIC DNA]</scope>
    <source>
        <strain evidence="2 3">A2-2</strain>
    </source>
</reference>
<gene>
    <name evidence="2" type="ORF">ORQ98_10580</name>
</gene>
<evidence type="ECO:0000313" key="3">
    <source>
        <dbReference type="Proteomes" id="UP001528823"/>
    </source>
</evidence>
<dbReference type="RefSeq" id="WP_274688772.1">
    <property type="nucleotide sequence ID" value="NZ_JAPMOU010000011.1"/>
</dbReference>
<accession>A0ABT5UA35</accession>